<name>A0AAD8DH61_ACIOX</name>
<dbReference type="Gene3D" id="1.10.8.1220">
    <property type="match status" value="1"/>
</dbReference>
<dbReference type="PANTHER" id="PTHR45703">
    <property type="entry name" value="DYNEIN HEAVY CHAIN"/>
    <property type="match status" value="1"/>
</dbReference>
<proteinExistence type="predicted"/>
<gene>
    <name evidence="7" type="primary">DNHD1</name>
    <name evidence="7" type="ORF">AOXY_G10922</name>
</gene>
<sequence length="1451" mass="162876">MASEKANYRQARLRSLQVENILSRLYEQLEQIQAETTVAVNEVSPMYQAALNALQSLKVQHLEEIRSYRVPPEKVCLVTDALCLMFGKPMNWESAKQLIGQNNFFQNLEFYDKCNIPNALLEALGKFINNPKFKPEVIRDISQPAEALCLWICAVYQYGCLLRQQALELARLHKTEKLIAETRAKLNKERMLEETARESFEEAGRLLDKVSQHLKELTQKQQQAEIREQDVQHTAQLVKGYITDWMAKAEEAEQHLYTVQGDALLLAAAASYLGPFKPSVRKELLWKWKKLCRRGEINLNPEDPRQEIFNLAVPPYDVPTAASIIPVREEIPLSNIGGRRDNVPQDLSDRLIVQLLLRSSTHLNVRQWPLLVNSDLQGECCIEAALEGYKLHLKTGLVLTGERQNLLQQTPSPVQERFPETLLVVTADDPTLDQKLLQGTYQGQAVLVTSIERGAHSLVLQELIQRQACPGYIREACNVHPAFCLYLSTSLPMRVLAEELDSAFLKMVNVIDISLSQSGLEELILKEVVLSECPEIWEKRRTIQRDIMLQQDSLQQAEDSLMDYIIQSSTPLVKDPNFALHVKDCQKRVEALHMDLQELSAEMQQHTILLKEYERVAKLGVALRQALQEVSKLSPLYLFPLKPFVDTVKGAMVQGEVKTERRVWGEATMARLTEITHRIVAQVLDSYRPCLFQSHASLFQLLVSVALIMHNGECTIVELQVFLKGLKDIANSPNLPSLPQWPCWLSENAWREIALLEHLPAFKDIGSSLLCNASQWQEYFKLPSSTVIGSVPCPSHAHLSVLQRALLWKTLCPDRFVTVADDLAACQLGKAMAVEESGCMDVSTRILSQAAVPVVFIMPGQGQMGPSTHPLYLVKQMARASGNKVSIRVISFGAQITREMLLQTLETSSRDGHWLVLDNCHLLDHWDSEVIRELTQLVCHSSQGNRKGVWDAAINSTPVASKSGGRQVHPQFRLWLITCADTPHAIPVVLKVCAMKVACDSPWDLRETLHTTLRQAVGHLSSPAGHVIRCVALHSVLLQRQSYRERGQGRVYSWTQEDLFALLDAQERIKGLCDNTGKALEYIAGSLVYGGHVEDNGDLEALQAVASTCLRLPAPLWRSGPHVLTDIIGGSGHYGISPVGSVLRNVEHRIQQLPSPVDPVCLGLSTGLAGVLISERSRTLHQLLLATQTPNVQQVSKSVTPDLGNCEEKLQALREALSWREGRRDREEGGPMHEFLEQEWKGLSTLISSLLTDLTRSRSHSNITNNKDPSQPPLWLLCQLESRLELLRLYLFGVSPTVVYNLSAFENPRRFLVALLQESALAEQRDLSEYRLHYQVLRTSTTPSSPPQTGAYLTGMELHNALWDTRLGAIQETLSAQPCHLPIVWVRAKADGPKMIHGSSMFPIYLCPVYLGTAKEKISLRDSNVITYIPLVAKLDPVLCKLRRVCVISVM</sequence>
<dbReference type="InterPro" id="IPR043160">
    <property type="entry name" value="Dynein_C_barrel"/>
</dbReference>
<dbReference type="Gene3D" id="1.20.920.20">
    <property type="match status" value="1"/>
</dbReference>
<dbReference type="InterPro" id="IPR035706">
    <property type="entry name" value="AAA_9"/>
</dbReference>
<dbReference type="Pfam" id="PF18199">
    <property type="entry name" value="Dynein_C"/>
    <property type="match status" value="1"/>
</dbReference>
<dbReference type="InterPro" id="IPR024743">
    <property type="entry name" value="Dynein_HC_stalk"/>
</dbReference>
<evidence type="ECO:0000259" key="5">
    <source>
        <dbReference type="Pfam" id="PF18198"/>
    </source>
</evidence>
<dbReference type="InterPro" id="IPR026983">
    <property type="entry name" value="DHC"/>
</dbReference>
<dbReference type="InterPro" id="IPR004273">
    <property type="entry name" value="Dynein_heavy_D6_P-loop"/>
</dbReference>
<evidence type="ECO:0000259" key="4">
    <source>
        <dbReference type="Pfam" id="PF12781"/>
    </source>
</evidence>
<evidence type="ECO:0000313" key="8">
    <source>
        <dbReference type="Proteomes" id="UP001230051"/>
    </source>
</evidence>
<dbReference type="InterPro" id="IPR041658">
    <property type="entry name" value="AAA_lid_11"/>
</dbReference>
<dbReference type="GO" id="GO:0007018">
    <property type="term" value="P:microtubule-based movement"/>
    <property type="evidence" value="ECO:0007669"/>
    <property type="project" value="InterPro"/>
</dbReference>
<feature type="domain" description="Dynein heavy chain ATP-binding dynein motor region" evidence="4">
    <location>
        <begin position="366"/>
        <end position="577"/>
    </location>
</feature>
<dbReference type="Pfam" id="PF12781">
    <property type="entry name" value="AAA_9"/>
    <property type="match status" value="1"/>
</dbReference>
<evidence type="ECO:0000259" key="2">
    <source>
        <dbReference type="Pfam" id="PF03028"/>
    </source>
</evidence>
<dbReference type="GO" id="GO:0008569">
    <property type="term" value="F:minus-end-directed microtubule motor activity"/>
    <property type="evidence" value="ECO:0007669"/>
    <property type="project" value="InterPro"/>
</dbReference>
<keyword evidence="1" id="KW-0175">Coiled coil</keyword>
<dbReference type="InterPro" id="IPR027417">
    <property type="entry name" value="P-loop_NTPase"/>
</dbReference>
<feature type="domain" description="Dynein heavy chain C-terminal" evidence="6">
    <location>
        <begin position="1279"/>
        <end position="1448"/>
    </location>
</feature>
<accession>A0AAD8DH61</accession>
<dbReference type="InterPro" id="IPR041228">
    <property type="entry name" value="Dynein_C"/>
</dbReference>
<dbReference type="Pfam" id="PF18198">
    <property type="entry name" value="AAA_lid_11"/>
    <property type="match status" value="1"/>
</dbReference>
<organism evidence="7 8">
    <name type="scientific">Acipenser oxyrinchus oxyrinchus</name>
    <dbReference type="NCBI Taxonomy" id="40147"/>
    <lineage>
        <taxon>Eukaryota</taxon>
        <taxon>Metazoa</taxon>
        <taxon>Chordata</taxon>
        <taxon>Craniata</taxon>
        <taxon>Vertebrata</taxon>
        <taxon>Euteleostomi</taxon>
        <taxon>Actinopterygii</taxon>
        <taxon>Chondrostei</taxon>
        <taxon>Acipenseriformes</taxon>
        <taxon>Acipenseridae</taxon>
        <taxon>Acipenser</taxon>
    </lineage>
</organism>
<dbReference type="GO" id="GO:0051959">
    <property type="term" value="F:dynein light intermediate chain binding"/>
    <property type="evidence" value="ECO:0007669"/>
    <property type="project" value="InterPro"/>
</dbReference>
<feature type="domain" description="Dynein heavy chain region D6 P-loop" evidence="2">
    <location>
        <begin position="865"/>
        <end position="988"/>
    </location>
</feature>
<dbReference type="PANTHER" id="PTHR45703:SF36">
    <property type="entry name" value="DYNEIN HEAVY CHAIN, CYTOPLASMIC"/>
    <property type="match status" value="1"/>
</dbReference>
<evidence type="ECO:0000259" key="6">
    <source>
        <dbReference type="Pfam" id="PF18199"/>
    </source>
</evidence>
<evidence type="ECO:0000259" key="3">
    <source>
        <dbReference type="Pfam" id="PF12777"/>
    </source>
</evidence>
<feature type="coiled-coil region" evidence="1">
    <location>
        <begin position="582"/>
        <end position="616"/>
    </location>
</feature>
<evidence type="ECO:0000256" key="1">
    <source>
        <dbReference type="SAM" id="Coils"/>
    </source>
</evidence>
<dbReference type="EMBL" id="JAGXEW010000009">
    <property type="protein sequence ID" value="KAK1168073.1"/>
    <property type="molecule type" value="Genomic_DNA"/>
</dbReference>
<feature type="domain" description="Dynein heavy chain AAA lid" evidence="5">
    <location>
        <begin position="1032"/>
        <end position="1165"/>
    </location>
</feature>
<feature type="domain" description="Dynein heavy chain coiled coil stalk" evidence="3">
    <location>
        <begin position="29"/>
        <end position="287"/>
    </location>
</feature>
<dbReference type="Proteomes" id="UP001230051">
    <property type="component" value="Unassembled WGS sequence"/>
</dbReference>
<dbReference type="Pfam" id="PF03028">
    <property type="entry name" value="Dynein_heavy"/>
    <property type="match status" value="1"/>
</dbReference>
<dbReference type="Gene3D" id="1.10.8.720">
    <property type="entry name" value="Region D6 of dynein motor"/>
    <property type="match status" value="1"/>
</dbReference>
<evidence type="ECO:0000313" key="7">
    <source>
        <dbReference type="EMBL" id="KAK1168073.1"/>
    </source>
</evidence>
<dbReference type="Pfam" id="PF12777">
    <property type="entry name" value="MT"/>
    <property type="match status" value="1"/>
</dbReference>
<keyword evidence="8" id="KW-1185">Reference proteome</keyword>
<reference evidence="7" key="1">
    <citation type="submission" date="2022-02" db="EMBL/GenBank/DDBJ databases">
        <title>Atlantic sturgeon de novo genome assembly.</title>
        <authorList>
            <person name="Stock M."/>
            <person name="Klopp C."/>
            <person name="Guiguen Y."/>
            <person name="Cabau C."/>
            <person name="Parinello H."/>
            <person name="Santidrian Yebra-Pimentel E."/>
            <person name="Kuhl H."/>
            <person name="Dirks R.P."/>
            <person name="Guessner J."/>
            <person name="Wuertz S."/>
            <person name="Du K."/>
            <person name="Schartl M."/>
        </authorList>
    </citation>
    <scope>NUCLEOTIDE SEQUENCE</scope>
    <source>
        <strain evidence="7">STURGEONOMICS-FGT-2020</strain>
        <tissue evidence="7">Whole blood</tissue>
    </source>
</reference>
<dbReference type="GO" id="GO:0045505">
    <property type="term" value="F:dynein intermediate chain binding"/>
    <property type="evidence" value="ECO:0007669"/>
    <property type="project" value="InterPro"/>
</dbReference>
<dbReference type="Gene3D" id="3.40.50.300">
    <property type="entry name" value="P-loop containing nucleotide triphosphate hydrolases"/>
    <property type="match status" value="2"/>
</dbReference>
<feature type="coiled-coil region" evidence="1">
    <location>
        <begin position="200"/>
        <end position="234"/>
    </location>
</feature>
<dbReference type="Gene3D" id="3.10.490.20">
    <property type="match status" value="1"/>
</dbReference>
<dbReference type="InterPro" id="IPR042219">
    <property type="entry name" value="AAA_lid_11_sf"/>
</dbReference>
<dbReference type="GO" id="GO:0030286">
    <property type="term" value="C:dynein complex"/>
    <property type="evidence" value="ECO:0007669"/>
    <property type="project" value="InterPro"/>
</dbReference>
<protein>
    <submittedName>
        <fullName evidence="7">Dynein heavy chain domain-containing protein 1</fullName>
    </submittedName>
</protein>
<comment type="caution">
    <text evidence="7">The sequence shown here is derived from an EMBL/GenBank/DDBJ whole genome shotgun (WGS) entry which is preliminary data.</text>
</comment>